<protein>
    <submittedName>
        <fullName evidence="3">Uncharacterized protein</fullName>
    </submittedName>
</protein>
<evidence type="ECO:0000256" key="2">
    <source>
        <dbReference type="SAM" id="MobiDB-lite"/>
    </source>
</evidence>
<feature type="coiled-coil region" evidence="1">
    <location>
        <begin position="211"/>
        <end position="252"/>
    </location>
</feature>
<evidence type="ECO:0000313" key="3">
    <source>
        <dbReference type="EMBL" id="SPC84340.1"/>
    </source>
</evidence>
<feature type="region of interest" description="Disordered" evidence="2">
    <location>
        <begin position="70"/>
        <end position="101"/>
    </location>
</feature>
<keyword evidence="1" id="KW-0175">Coiled coil</keyword>
<dbReference type="EMBL" id="OIVN01000702">
    <property type="protein sequence ID" value="SPC84340.1"/>
    <property type="molecule type" value="Genomic_DNA"/>
</dbReference>
<dbReference type="AlphaFoldDB" id="A0A2N9FBG3"/>
<feature type="region of interest" description="Disordered" evidence="2">
    <location>
        <begin position="321"/>
        <end position="348"/>
    </location>
</feature>
<gene>
    <name evidence="3" type="ORF">FSB_LOCUS12222</name>
</gene>
<evidence type="ECO:0000256" key="1">
    <source>
        <dbReference type="SAM" id="Coils"/>
    </source>
</evidence>
<name>A0A2N9FBG3_FAGSY</name>
<organism evidence="3">
    <name type="scientific">Fagus sylvatica</name>
    <name type="common">Beechnut</name>
    <dbReference type="NCBI Taxonomy" id="28930"/>
    <lineage>
        <taxon>Eukaryota</taxon>
        <taxon>Viridiplantae</taxon>
        <taxon>Streptophyta</taxon>
        <taxon>Embryophyta</taxon>
        <taxon>Tracheophyta</taxon>
        <taxon>Spermatophyta</taxon>
        <taxon>Magnoliopsida</taxon>
        <taxon>eudicotyledons</taxon>
        <taxon>Gunneridae</taxon>
        <taxon>Pentapetalae</taxon>
        <taxon>rosids</taxon>
        <taxon>fabids</taxon>
        <taxon>Fagales</taxon>
        <taxon>Fagaceae</taxon>
        <taxon>Fagus</taxon>
    </lineage>
</organism>
<accession>A0A2N9FBG3</accession>
<sequence length="348" mass="37595">MTLDSRAAPLLLCYVHALSYTTCVISLQIRQPSLPPIDIRDVLDVTAPDMSGINLRNLLLNRGDEGTLKNVPASSQLIQRKRARGENSAGPSRPVIPTPPPIPLVQETPGGDSSVPLRAPQLEYYGGDAMTEADCILPVGDGRSAAVASAISQAAYPPLDMGKWKKSLDDELIKNLRRGLLMGVQASLELEDRFRANKEHLAHANSLATRYQDTKKKAIEAKKLADAANAKKVEAEESFKAALESLTKAEDKIWAYESDFKQQAKRYEAGSKKAQNEMNCHLPGVCNEFYTDGWHVAVGTDVVDLEDAEVTSILVVKEPVGAGLPQDDPAPTAEGGSTAPLDPDFANL</sequence>
<reference evidence="3" key="1">
    <citation type="submission" date="2018-02" db="EMBL/GenBank/DDBJ databases">
        <authorList>
            <person name="Cohen D.B."/>
            <person name="Kent A.D."/>
        </authorList>
    </citation>
    <scope>NUCLEOTIDE SEQUENCE</scope>
</reference>
<proteinExistence type="predicted"/>